<dbReference type="SUPFAM" id="SSF75005">
    <property type="entry name" value="Arabinanase/levansucrase/invertase"/>
    <property type="match status" value="1"/>
</dbReference>
<dbReference type="InterPro" id="IPR023296">
    <property type="entry name" value="Glyco_hydro_beta-prop_sf"/>
</dbReference>
<gene>
    <name evidence="1" type="ORF">JIG36_44850</name>
</gene>
<keyword evidence="2" id="KW-1185">Reference proteome</keyword>
<evidence type="ECO:0000313" key="2">
    <source>
        <dbReference type="Proteomes" id="UP000632138"/>
    </source>
</evidence>
<comment type="caution">
    <text evidence="1">The sequence shown here is derived from an EMBL/GenBank/DDBJ whole genome shotgun (WGS) entry which is preliminary data.</text>
</comment>
<dbReference type="RefSeq" id="WP_203383008.1">
    <property type="nucleotide sequence ID" value="NZ_JAENHP010000027.1"/>
</dbReference>
<accession>A0ABS2AU01</accession>
<name>A0ABS2AU01_9ACTN</name>
<dbReference type="Proteomes" id="UP000632138">
    <property type="component" value="Unassembled WGS sequence"/>
</dbReference>
<protein>
    <submittedName>
        <fullName evidence="1">Uncharacterized protein</fullName>
    </submittedName>
</protein>
<evidence type="ECO:0000313" key="1">
    <source>
        <dbReference type="EMBL" id="MBM2622654.1"/>
    </source>
</evidence>
<dbReference type="Gene3D" id="2.115.10.20">
    <property type="entry name" value="Glycosyl hydrolase domain, family 43"/>
    <property type="match status" value="2"/>
</dbReference>
<proteinExistence type="predicted"/>
<dbReference type="EMBL" id="JAENHP010000027">
    <property type="protein sequence ID" value="MBM2622654.1"/>
    <property type="molecule type" value="Genomic_DNA"/>
</dbReference>
<sequence>MSTGTVTMPLPRWEESTVVVEPPGDEPGAWSGAPSSIVADGHVYLAYRLRLPIGEGRGIANVVARSADGVTFETVAEVTKDQFDAESLERPALVRTPEGRWRLYVSAATPGTKHWRVELLEADTPEGLATATPQVVLAGDETVGVKDPVIHHDAYGWHLWASVHPLESWDDADRMTTEYATSPDGVHWTWRGTALAGRPGEWDARGVRVSSVSVDGDEITVTYDGRATARENWEERTGVARGKRLADGSFGELTAEPGEPLGSPHAPYGLRYLSLVDRPDGRRRVYYEATRADGAHDLRTELI</sequence>
<organism evidence="1 2">
    <name type="scientific">Paractinoplanes ovalisporus</name>
    <dbReference type="NCBI Taxonomy" id="2810368"/>
    <lineage>
        <taxon>Bacteria</taxon>
        <taxon>Bacillati</taxon>
        <taxon>Actinomycetota</taxon>
        <taxon>Actinomycetes</taxon>
        <taxon>Micromonosporales</taxon>
        <taxon>Micromonosporaceae</taxon>
        <taxon>Paractinoplanes</taxon>
    </lineage>
</organism>
<reference evidence="1 2" key="1">
    <citation type="submission" date="2021-01" db="EMBL/GenBank/DDBJ databases">
        <title>Actinoplanes sp. nov. LDG1-06 isolated from lichen.</title>
        <authorList>
            <person name="Saeng-In P."/>
            <person name="Phongsopitanun W."/>
            <person name="Kanchanasin P."/>
            <person name="Yuki M."/>
            <person name="Kudo T."/>
            <person name="Ohkuma M."/>
            <person name="Tanasupawat S."/>
        </authorList>
    </citation>
    <scope>NUCLEOTIDE SEQUENCE [LARGE SCALE GENOMIC DNA]</scope>
    <source>
        <strain evidence="1 2">LDG1-06</strain>
    </source>
</reference>